<dbReference type="Gene3D" id="3.40.190.150">
    <property type="entry name" value="Bordetella uptake gene, domain 1"/>
    <property type="match status" value="1"/>
</dbReference>
<dbReference type="Proteomes" id="UP000290849">
    <property type="component" value="Unassembled WGS sequence"/>
</dbReference>
<dbReference type="OrthoDB" id="8678477at2"/>
<proteinExistence type="inferred from homology"/>
<dbReference type="InterPro" id="IPR006311">
    <property type="entry name" value="TAT_signal"/>
</dbReference>
<dbReference type="InterPro" id="IPR005064">
    <property type="entry name" value="BUG"/>
</dbReference>
<dbReference type="AlphaFoldDB" id="A0A4Q1HCV8"/>
<organism evidence="3 4">
    <name type="scientific">Achromobacter aloeverae</name>
    <dbReference type="NCBI Taxonomy" id="1750518"/>
    <lineage>
        <taxon>Bacteria</taxon>
        <taxon>Pseudomonadati</taxon>
        <taxon>Pseudomonadota</taxon>
        <taxon>Betaproteobacteria</taxon>
        <taxon>Burkholderiales</taxon>
        <taxon>Alcaligenaceae</taxon>
        <taxon>Achromobacter</taxon>
    </lineage>
</organism>
<feature type="region of interest" description="Disordered" evidence="2">
    <location>
        <begin position="1"/>
        <end position="27"/>
    </location>
</feature>
<gene>
    <name evidence="3" type="ORF">C7R54_25855</name>
</gene>
<accession>A0A4Q1HCV8</accession>
<dbReference type="InterPro" id="IPR042100">
    <property type="entry name" value="Bug_dom1"/>
</dbReference>
<dbReference type="Gene3D" id="3.40.190.10">
    <property type="entry name" value="Periplasmic binding protein-like II"/>
    <property type="match status" value="1"/>
</dbReference>
<dbReference type="Pfam" id="PF03401">
    <property type="entry name" value="TctC"/>
    <property type="match status" value="1"/>
</dbReference>
<keyword evidence="4" id="KW-1185">Reference proteome</keyword>
<dbReference type="SUPFAM" id="SSF53850">
    <property type="entry name" value="Periplasmic binding protein-like II"/>
    <property type="match status" value="1"/>
</dbReference>
<dbReference type="CDD" id="cd07012">
    <property type="entry name" value="PBP2_Bug_TTT"/>
    <property type="match status" value="1"/>
</dbReference>
<dbReference type="PANTHER" id="PTHR42928:SF5">
    <property type="entry name" value="BLR1237 PROTEIN"/>
    <property type="match status" value="1"/>
</dbReference>
<dbReference type="PROSITE" id="PS51318">
    <property type="entry name" value="TAT"/>
    <property type="match status" value="1"/>
</dbReference>
<name>A0A4Q1HCV8_9BURK</name>
<evidence type="ECO:0000313" key="3">
    <source>
        <dbReference type="EMBL" id="RXN83706.1"/>
    </source>
</evidence>
<dbReference type="EMBL" id="PYAL01000009">
    <property type="protein sequence ID" value="RXN83706.1"/>
    <property type="molecule type" value="Genomic_DNA"/>
</dbReference>
<comment type="caution">
    <text evidence="3">The sequence shown here is derived from an EMBL/GenBank/DDBJ whole genome shotgun (WGS) entry which is preliminary data.</text>
</comment>
<evidence type="ECO:0000256" key="1">
    <source>
        <dbReference type="ARBA" id="ARBA00006987"/>
    </source>
</evidence>
<comment type="similarity">
    <text evidence="1">Belongs to the UPF0065 (bug) family.</text>
</comment>
<dbReference type="RefSeq" id="WP_129153817.1">
    <property type="nucleotide sequence ID" value="NZ_JBHSDO010000015.1"/>
</dbReference>
<evidence type="ECO:0000313" key="4">
    <source>
        <dbReference type="Proteomes" id="UP000290849"/>
    </source>
</evidence>
<sequence length="350" mass="36766">MQKKNDVNPTTDPQAPARHDAPASAQRRSTLGMLGAGALATLAPWLPAHAADDKWPDKPINYVVPFPPGGLTDVAARQAAKALGTAEHWNVVVENKPGGSANIGAAYVARAQPDGYTWLAMTLSHAANATLFQGKAGYDLLKDLVPVACMASSSMMVVVNPKSPIKTMDDLLQAAKSRSLSAGSSGNGTPPHLTLALYQRLTGAKLLHVPYKGGAPSLTDLIGGQVDVIFSNYPESLAYVKSGTLRALAVSSKKRSAELPDVPTVEEAGLPGLVVANFTGVMAPAGTPKPLVDRISKAIVKQIKQPEMTRSLVTLGFGAQPMEAAEFGPYLKGEVERWAKIIHDANIQVG</sequence>
<evidence type="ECO:0000256" key="2">
    <source>
        <dbReference type="SAM" id="MobiDB-lite"/>
    </source>
</evidence>
<dbReference type="PIRSF" id="PIRSF017082">
    <property type="entry name" value="YflP"/>
    <property type="match status" value="1"/>
</dbReference>
<dbReference type="PANTHER" id="PTHR42928">
    <property type="entry name" value="TRICARBOXYLATE-BINDING PROTEIN"/>
    <property type="match status" value="1"/>
</dbReference>
<reference evidence="3 4" key="1">
    <citation type="journal article" date="2017" name="Int. J. Syst. Evol. Microbiol.">
        <title>Achromobacter aloeverae sp. nov., isolated from the root of Aloe vera (L.) Burm.f.</title>
        <authorList>
            <person name="Kuncharoen N."/>
            <person name="Muramatsu Y."/>
            <person name="Shibata C."/>
            <person name="Kamakura Y."/>
            <person name="Nakagawa Y."/>
            <person name="Tanasupawat S."/>
        </authorList>
    </citation>
    <scope>NUCLEOTIDE SEQUENCE [LARGE SCALE GENOMIC DNA]</scope>
    <source>
        <strain evidence="3 4">AVA-1</strain>
    </source>
</reference>
<protein>
    <submittedName>
        <fullName evidence="3">ABC transporter substrate-binding protein</fullName>
    </submittedName>
</protein>